<dbReference type="Pfam" id="PF02910">
    <property type="entry name" value="Succ_DH_flav_C"/>
    <property type="match status" value="1"/>
</dbReference>
<reference evidence="15 16" key="1">
    <citation type="submission" date="2019-02" db="EMBL/GenBank/DDBJ databases">
        <authorList>
            <person name="Li Y."/>
        </authorList>
    </citation>
    <scope>NUCLEOTIDE SEQUENCE [LARGE SCALE GENOMIC DNA]</scope>
    <source>
        <strain evidence="15 16">30C10-4-7</strain>
    </source>
</reference>
<proteinExistence type="inferred from homology"/>
<evidence type="ECO:0000259" key="13">
    <source>
        <dbReference type="Pfam" id="PF00890"/>
    </source>
</evidence>
<evidence type="ECO:0000256" key="10">
    <source>
        <dbReference type="NCBIfam" id="TIGR00551"/>
    </source>
</evidence>
<dbReference type="PANTHER" id="PTHR42716">
    <property type="entry name" value="L-ASPARTATE OXIDASE"/>
    <property type="match status" value="1"/>
</dbReference>
<keyword evidence="6 12" id="KW-0662">Pyridine nucleotide biosynthesis</keyword>
<dbReference type="SUPFAM" id="SSF56425">
    <property type="entry name" value="Succinate dehydrogenase/fumarate reductase flavoprotein, catalytic domain"/>
    <property type="match status" value="1"/>
</dbReference>
<comment type="similarity">
    <text evidence="3 12">Belongs to the FAD-dependent oxidoreductase 2 family. NadB subfamily.</text>
</comment>
<dbReference type="RefSeq" id="WP_130142238.1">
    <property type="nucleotide sequence ID" value="NZ_SGIT01000002.1"/>
</dbReference>
<dbReference type="PIRSF" id="PIRSF000171">
    <property type="entry name" value="SDHA_APRA_LASPO"/>
    <property type="match status" value="1"/>
</dbReference>
<evidence type="ECO:0000256" key="3">
    <source>
        <dbReference type="ARBA" id="ARBA00008562"/>
    </source>
</evidence>
<dbReference type="AlphaFoldDB" id="A0A4Q6XS37"/>
<dbReference type="Proteomes" id="UP000292855">
    <property type="component" value="Unassembled WGS sequence"/>
</dbReference>
<dbReference type="GO" id="GO:0008734">
    <property type="term" value="F:L-aspartate oxidase activity"/>
    <property type="evidence" value="ECO:0007669"/>
    <property type="project" value="UniProtKB-UniRule"/>
</dbReference>
<dbReference type="PRINTS" id="PR00411">
    <property type="entry name" value="PNDRDTASEI"/>
</dbReference>
<dbReference type="OrthoDB" id="9806724at2"/>
<keyword evidence="8 12" id="KW-0560">Oxidoreductase</keyword>
<evidence type="ECO:0000313" key="15">
    <source>
        <dbReference type="EMBL" id="RZF60322.1"/>
    </source>
</evidence>
<evidence type="ECO:0000256" key="2">
    <source>
        <dbReference type="ARBA" id="ARBA00004950"/>
    </source>
</evidence>
<keyword evidence="7 12" id="KW-0274">FAD</keyword>
<dbReference type="SUPFAM" id="SSF46977">
    <property type="entry name" value="Succinate dehydrogenase/fumarate reductase flavoprotein C-terminal domain"/>
    <property type="match status" value="1"/>
</dbReference>
<dbReference type="NCBIfam" id="NF006567">
    <property type="entry name" value="PRK09077.1"/>
    <property type="match status" value="1"/>
</dbReference>
<protein>
    <recommendedName>
        <fullName evidence="4 10">L-aspartate oxidase</fullName>
        <ecNumber evidence="4 10">1.4.3.16</ecNumber>
    </recommendedName>
</protein>
<dbReference type="PANTHER" id="PTHR42716:SF2">
    <property type="entry name" value="L-ASPARTATE OXIDASE, CHLOROPLASTIC"/>
    <property type="match status" value="1"/>
</dbReference>
<evidence type="ECO:0000256" key="1">
    <source>
        <dbReference type="ARBA" id="ARBA00001974"/>
    </source>
</evidence>
<dbReference type="Pfam" id="PF00890">
    <property type="entry name" value="FAD_binding_2"/>
    <property type="match status" value="1"/>
</dbReference>
<evidence type="ECO:0000256" key="7">
    <source>
        <dbReference type="ARBA" id="ARBA00022827"/>
    </source>
</evidence>
<dbReference type="SUPFAM" id="SSF51905">
    <property type="entry name" value="FAD/NAD(P)-binding domain"/>
    <property type="match status" value="1"/>
</dbReference>
<evidence type="ECO:0000256" key="6">
    <source>
        <dbReference type="ARBA" id="ARBA00022642"/>
    </source>
</evidence>
<dbReference type="InterPro" id="IPR003953">
    <property type="entry name" value="FAD-dep_OxRdtase_2_FAD-bd"/>
</dbReference>
<evidence type="ECO:0000256" key="9">
    <source>
        <dbReference type="ARBA" id="ARBA00048305"/>
    </source>
</evidence>
<feature type="active site" description="Proton acceptor" evidence="11">
    <location>
        <position position="289"/>
    </location>
</feature>
<evidence type="ECO:0000259" key="14">
    <source>
        <dbReference type="Pfam" id="PF02910"/>
    </source>
</evidence>
<dbReference type="FunFam" id="1.20.58.100:FF:000002">
    <property type="entry name" value="L-aspartate oxidase"/>
    <property type="match status" value="1"/>
</dbReference>
<dbReference type="InterPro" id="IPR015939">
    <property type="entry name" value="Fum_Rdtase/Succ_DH_flav-like_C"/>
</dbReference>
<dbReference type="InterPro" id="IPR027477">
    <property type="entry name" value="Succ_DH/fumarate_Rdtase_cat_sf"/>
</dbReference>
<evidence type="ECO:0000256" key="12">
    <source>
        <dbReference type="RuleBase" id="RU362049"/>
    </source>
</evidence>
<dbReference type="PRINTS" id="PR00368">
    <property type="entry name" value="FADPNR"/>
</dbReference>
<dbReference type="InterPro" id="IPR005288">
    <property type="entry name" value="NadB"/>
</dbReference>
<organism evidence="15 16">
    <name type="scientific">Sphingobacterium corticibacterium</name>
    <dbReference type="NCBI Taxonomy" id="2484746"/>
    <lineage>
        <taxon>Bacteria</taxon>
        <taxon>Pseudomonadati</taxon>
        <taxon>Bacteroidota</taxon>
        <taxon>Sphingobacteriia</taxon>
        <taxon>Sphingobacteriales</taxon>
        <taxon>Sphingobacteriaceae</taxon>
        <taxon>Sphingobacterium</taxon>
    </lineage>
</organism>
<sequence>MIHRNVDFLIIGSGIAGLSFALKAAKLGKVLIVTKSNEDESNTKYAQGGVAAVVDKSDSFEKHIADTQIAGDGLCQLNVVENVVKEAPERIKELIEYGTNFDKVDEEHYDLAREGGHSNHRILHYKDITGYEIERALLEKVHQHQNIEILTHYFAIDLITQHHQGIHVDRSTADIRCFGIYALNTRSNTIETFLSKVTLMASGGAGHVYASTTNPTIATGDGIAMVYRAKGKVRNMEFIQFHPTSLYNPQESPSFLISEAVRGFGGILRRVTGESFMEEYDERASLAPRDIVARAIDNEMKKSGLDFVYLDITHRKRADIIAHFPNIYEKCLSVGLDMTKDYIPVTPAAHYLCGGIMVDEMGRTSIQNLYACGECSSTGLHGANRLASNSLLEAVVYAHRIFEDASSILNTVDYATDIPFWDESKVQLMNEEILVTHNLRETQKLMSDYVGIVRSDFRLDRAIRRLGFLHEETEEFYRNTKLSVKLCELRNVIQVSYLIVKSAMQRRESRGLHYTTDFPYKSDELKDTVL</sequence>
<dbReference type="UniPathway" id="UPA00253">
    <property type="reaction ID" value="UER00326"/>
</dbReference>
<evidence type="ECO:0000256" key="5">
    <source>
        <dbReference type="ARBA" id="ARBA00022630"/>
    </source>
</evidence>
<accession>A0A4Q6XS37</accession>
<feature type="domain" description="Fumarate reductase/succinate dehydrogenase flavoprotein-like C-terminal" evidence="14">
    <location>
        <begin position="441"/>
        <end position="524"/>
    </location>
</feature>
<gene>
    <name evidence="15" type="ORF">EWE74_14545</name>
</gene>
<evidence type="ECO:0000256" key="11">
    <source>
        <dbReference type="PIRSR" id="PIRSR000171-1"/>
    </source>
</evidence>
<dbReference type="EMBL" id="SGIT01000002">
    <property type="protein sequence ID" value="RZF60322.1"/>
    <property type="molecule type" value="Genomic_DNA"/>
</dbReference>
<evidence type="ECO:0000256" key="4">
    <source>
        <dbReference type="ARBA" id="ARBA00012173"/>
    </source>
</evidence>
<dbReference type="InterPro" id="IPR037099">
    <property type="entry name" value="Fum_R/Succ_DH_flav-like_C_sf"/>
</dbReference>
<evidence type="ECO:0000256" key="8">
    <source>
        <dbReference type="ARBA" id="ARBA00023002"/>
    </source>
</evidence>
<keyword evidence="16" id="KW-1185">Reference proteome</keyword>
<keyword evidence="5 12" id="KW-0285">Flavoprotein</keyword>
<dbReference type="InterPro" id="IPR036188">
    <property type="entry name" value="FAD/NAD-bd_sf"/>
</dbReference>
<feature type="domain" description="FAD-dependent oxidoreductase 2 FAD-binding" evidence="13">
    <location>
        <begin position="7"/>
        <end position="391"/>
    </location>
</feature>
<dbReference type="Gene3D" id="1.20.58.100">
    <property type="entry name" value="Fumarate reductase/succinate dehydrogenase flavoprotein-like, C-terminal domain"/>
    <property type="match status" value="1"/>
</dbReference>
<dbReference type="NCBIfam" id="TIGR00551">
    <property type="entry name" value="nadB"/>
    <property type="match status" value="1"/>
</dbReference>
<comment type="caution">
    <text evidence="15">The sequence shown here is derived from an EMBL/GenBank/DDBJ whole genome shotgun (WGS) entry which is preliminary data.</text>
</comment>
<name>A0A4Q6XS37_9SPHI</name>
<comment type="pathway">
    <text evidence="2 12">Cofactor biosynthesis; NAD(+) biosynthesis; iminoaspartate from L-aspartate (oxidase route): step 1/1.</text>
</comment>
<dbReference type="GO" id="GO:0034628">
    <property type="term" value="P:'de novo' NAD+ biosynthetic process from L-aspartate"/>
    <property type="evidence" value="ECO:0007669"/>
    <property type="project" value="TreeGrafter"/>
</dbReference>
<dbReference type="GO" id="GO:0005737">
    <property type="term" value="C:cytoplasm"/>
    <property type="evidence" value="ECO:0007669"/>
    <property type="project" value="UniProtKB-SubCell"/>
</dbReference>
<dbReference type="Gene3D" id="3.50.50.60">
    <property type="entry name" value="FAD/NAD(P)-binding domain"/>
    <property type="match status" value="1"/>
</dbReference>
<comment type="catalytic activity">
    <reaction evidence="9">
        <text>L-aspartate + O2 = iminosuccinate + H2O2</text>
        <dbReference type="Rhea" id="RHEA:25876"/>
        <dbReference type="ChEBI" id="CHEBI:15379"/>
        <dbReference type="ChEBI" id="CHEBI:16240"/>
        <dbReference type="ChEBI" id="CHEBI:29991"/>
        <dbReference type="ChEBI" id="CHEBI:77875"/>
        <dbReference type="EC" id="1.4.3.16"/>
    </reaction>
    <physiologicalReaction direction="left-to-right" evidence="9">
        <dbReference type="Rhea" id="RHEA:25877"/>
    </physiologicalReaction>
</comment>
<evidence type="ECO:0000313" key="16">
    <source>
        <dbReference type="Proteomes" id="UP000292855"/>
    </source>
</evidence>
<comment type="function">
    <text evidence="12">Catalyzes the oxidation of L-aspartate to iminoaspartate.</text>
</comment>
<comment type="subcellular location">
    <subcellularLocation>
        <location evidence="12">Cytoplasm</location>
    </subcellularLocation>
</comment>
<dbReference type="FunFam" id="3.90.700.10:FF:000002">
    <property type="entry name" value="L-aspartate oxidase"/>
    <property type="match status" value="1"/>
</dbReference>
<dbReference type="EC" id="1.4.3.16" evidence="4 10"/>
<dbReference type="Gene3D" id="3.90.700.10">
    <property type="entry name" value="Succinate dehydrogenase/fumarate reductase flavoprotein, catalytic domain"/>
    <property type="match status" value="1"/>
</dbReference>
<comment type="cofactor">
    <cofactor evidence="1 12">
        <name>FAD</name>
        <dbReference type="ChEBI" id="CHEBI:57692"/>
    </cofactor>
</comment>